<protein>
    <recommendedName>
        <fullName evidence="1">Nucleotidyl transferase domain-containing protein</fullName>
    </recommendedName>
</protein>
<comment type="caution">
    <text evidence="2">The sequence shown here is derived from an EMBL/GenBank/DDBJ whole genome shotgun (WGS) entry which is preliminary data.</text>
</comment>
<dbReference type="SUPFAM" id="SSF53448">
    <property type="entry name" value="Nucleotide-diphospho-sugar transferases"/>
    <property type="match status" value="1"/>
</dbReference>
<dbReference type="GO" id="GO:0047343">
    <property type="term" value="F:glucose-1-phosphate cytidylyltransferase activity"/>
    <property type="evidence" value="ECO:0007669"/>
    <property type="project" value="InterPro"/>
</dbReference>
<reference evidence="2" key="1">
    <citation type="journal article" date="2015" name="Nature">
        <title>Complex archaea that bridge the gap between prokaryotes and eukaryotes.</title>
        <authorList>
            <person name="Spang A."/>
            <person name="Saw J.H."/>
            <person name="Jorgensen S.L."/>
            <person name="Zaremba-Niedzwiedzka K."/>
            <person name="Martijn J."/>
            <person name="Lind A.E."/>
            <person name="van Eijk R."/>
            <person name="Schleper C."/>
            <person name="Guy L."/>
            <person name="Ettema T.J."/>
        </authorList>
    </citation>
    <scope>NUCLEOTIDE SEQUENCE</scope>
</reference>
<dbReference type="InterPro" id="IPR013446">
    <property type="entry name" value="G1P_cyt_trans-like"/>
</dbReference>
<dbReference type="PANTHER" id="PTHR47183">
    <property type="entry name" value="GLUCOSE-1-PHOSPHATE CYTIDYLYLTRANSFERASE-RELATED"/>
    <property type="match status" value="1"/>
</dbReference>
<dbReference type="InterPro" id="IPR005835">
    <property type="entry name" value="NTP_transferase_dom"/>
</dbReference>
<dbReference type="Pfam" id="PF00483">
    <property type="entry name" value="NTP_transferase"/>
    <property type="match status" value="1"/>
</dbReference>
<evidence type="ECO:0000313" key="2">
    <source>
        <dbReference type="EMBL" id="KKN62759.1"/>
    </source>
</evidence>
<dbReference type="Gene3D" id="3.90.550.10">
    <property type="entry name" value="Spore Coat Polysaccharide Biosynthesis Protein SpsA, Chain A"/>
    <property type="match status" value="1"/>
</dbReference>
<sequence length="252" mass="28772">MVNQIDSVRKVVIFAGGKGTRLQEETKGLIPKPMVTIGGIPILELIINIYTKQGYREFIIAAGFKHEIIREWGERYNQRAAGVENLTIVNTGLETPTGGRLLRLANHFDEGERFFLTYGDGLGNINLPKLEVFHNMLCQSQKDTWVTLTAVHPPARFGVLELQSGYVTRFAEKRQIDNAYINGGFYIVDSKLLDTIRNESVRFEFDILPNLAEQNKLGACIHNGYWQMMDTPRNRRQLERDYKAGKPWLEGR</sequence>
<dbReference type="PANTHER" id="PTHR47183:SF1">
    <property type="entry name" value="GLUCOSE-1-PHOSPHATE CYTIDYLYLTRANSFERASE"/>
    <property type="match status" value="1"/>
</dbReference>
<dbReference type="InterPro" id="IPR029044">
    <property type="entry name" value="Nucleotide-diphossugar_trans"/>
</dbReference>
<dbReference type="EMBL" id="LAZR01000614">
    <property type="protein sequence ID" value="KKN62759.1"/>
    <property type="molecule type" value="Genomic_DNA"/>
</dbReference>
<gene>
    <name evidence="2" type="ORF">LCGC14_0508780</name>
</gene>
<dbReference type="AlphaFoldDB" id="A0A0F9S6S2"/>
<accession>A0A0F9S6S2</accession>
<evidence type="ECO:0000259" key="1">
    <source>
        <dbReference type="Pfam" id="PF00483"/>
    </source>
</evidence>
<feature type="domain" description="Nucleotidyl transferase" evidence="1">
    <location>
        <begin position="10"/>
        <end position="227"/>
    </location>
</feature>
<name>A0A0F9S6S2_9ZZZZ</name>
<organism evidence="2">
    <name type="scientific">marine sediment metagenome</name>
    <dbReference type="NCBI Taxonomy" id="412755"/>
    <lineage>
        <taxon>unclassified sequences</taxon>
        <taxon>metagenomes</taxon>
        <taxon>ecological metagenomes</taxon>
    </lineage>
</organism>
<proteinExistence type="predicted"/>